<keyword evidence="5" id="KW-0694">RNA-binding</keyword>
<dbReference type="SUPFAM" id="SSF53335">
    <property type="entry name" value="S-adenosyl-L-methionine-dependent methyltransferases"/>
    <property type="match status" value="1"/>
</dbReference>
<comment type="caution">
    <text evidence="10">The sequence shown here is derived from an EMBL/GenBank/DDBJ whole genome shotgun (WGS) entry which is preliminary data.</text>
</comment>
<keyword evidence="2 11" id="KW-0489">Methyltransferase</keyword>
<dbReference type="GO" id="GO:0005634">
    <property type="term" value="C:nucleus"/>
    <property type="evidence" value="ECO:0007669"/>
    <property type="project" value="TreeGrafter"/>
</dbReference>
<dbReference type="OrthoDB" id="10248867at2759"/>
<keyword evidence="3" id="KW-0808">Transferase</keyword>
<dbReference type="PANTHER" id="PTHR12189:SF2">
    <property type="entry name" value="MRNA CAP GUANINE-N7 METHYLTRANSFERASE"/>
    <property type="match status" value="1"/>
</dbReference>
<evidence type="ECO:0000256" key="2">
    <source>
        <dbReference type="ARBA" id="ARBA00022603"/>
    </source>
</evidence>
<dbReference type="PANTHER" id="PTHR12189">
    <property type="entry name" value="MRNA GUANINE-7- METHYLTRANSFERASE"/>
    <property type="match status" value="1"/>
</dbReference>
<dbReference type="Proteomes" id="UP001152797">
    <property type="component" value="Unassembled WGS sequence"/>
</dbReference>
<evidence type="ECO:0000256" key="5">
    <source>
        <dbReference type="ARBA" id="ARBA00022884"/>
    </source>
</evidence>
<dbReference type="PROSITE" id="PS51562">
    <property type="entry name" value="RNA_CAP0_MT"/>
    <property type="match status" value="1"/>
</dbReference>
<feature type="region of interest" description="Disordered" evidence="8">
    <location>
        <begin position="148"/>
        <end position="169"/>
    </location>
</feature>
<reference evidence="10" key="1">
    <citation type="submission" date="2022-10" db="EMBL/GenBank/DDBJ databases">
        <authorList>
            <person name="Chen Y."/>
            <person name="Dougan E. K."/>
            <person name="Chan C."/>
            <person name="Rhodes N."/>
            <person name="Thang M."/>
        </authorList>
    </citation>
    <scope>NUCLEOTIDE SEQUENCE</scope>
</reference>
<evidence type="ECO:0000256" key="7">
    <source>
        <dbReference type="ARBA" id="ARBA00044712"/>
    </source>
</evidence>
<dbReference type="InterPro" id="IPR029063">
    <property type="entry name" value="SAM-dependent_MTases_sf"/>
</dbReference>
<feature type="compositionally biased region" description="Polar residues" evidence="8">
    <location>
        <begin position="157"/>
        <end position="169"/>
    </location>
</feature>
<dbReference type="EC" id="2.1.1.56" evidence="1"/>
<name>A0A9P1CN14_9DINO</name>
<evidence type="ECO:0000256" key="4">
    <source>
        <dbReference type="ARBA" id="ARBA00022691"/>
    </source>
</evidence>
<accession>A0A9P1CN14</accession>
<keyword evidence="12" id="KW-1185">Reference proteome</keyword>
<keyword evidence="6" id="KW-0507">mRNA processing</keyword>
<evidence type="ECO:0000313" key="10">
    <source>
        <dbReference type="EMBL" id="CAI3993853.1"/>
    </source>
</evidence>
<dbReference type="InterPro" id="IPR039753">
    <property type="entry name" value="RG7MT1"/>
</dbReference>
<dbReference type="Gene3D" id="3.40.50.150">
    <property type="entry name" value="Vaccinia Virus protein VP39"/>
    <property type="match status" value="1"/>
</dbReference>
<dbReference type="InterPro" id="IPR004971">
    <property type="entry name" value="mRNA_G-N7_MeTrfase_dom"/>
</dbReference>
<dbReference type="Pfam" id="PF03291">
    <property type="entry name" value="mRNA_G-N7_MeTrfase"/>
    <property type="match status" value="1"/>
</dbReference>
<dbReference type="CDD" id="cd02440">
    <property type="entry name" value="AdoMet_MTases"/>
    <property type="match status" value="1"/>
</dbReference>
<evidence type="ECO:0000256" key="3">
    <source>
        <dbReference type="ARBA" id="ARBA00022679"/>
    </source>
</evidence>
<evidence type="ECO:0000313" key="12">
    <source>
        <dbReference type="Proteomes" id="UP001152797"/>
    </source>
</evidence>
<evidence type="ECO:0000313" key="11">
    <source>
        <dbReference type="EMBL" id="CAL4781165.1"/>
    </source>
</evidence>
<evidence type="ECO:0000256" key="6">
    <source>
        <dbReference type="ARBA" id="ARBA00023042"/>
    </source>
</evidence>
<dbReference type="EMBL" id="CAMXCT020001885">
    <property type="protein sequence ID" value="CAL1147228.1"/>
    <property type="molecule type" value="Genomic_DNA"/>
</dbReference>
<sequence length="607" mass="66679">MSCPRPDKLGHPVDGNNMWDPRSPVWLRKSIAGQDWSLHRVMAILNLAVFPRAGDDLTIPEKLRGHVQVAPYKDLVDGLSSSKIRAMLQDPSAEAPPSEALHPVIWARLQEHVKKFGSIAESKDDPAWSRGEEEDTLEALGQGDVWDDPAAHYDAQAPSSSSLEDRQQSPTVRLRNFNSFAKAVLLDQFLTDVLRQAGGEGRSLSVLDLGCGKGGDLKKLMNSGVTHYRGVDVSFASLEVFIQRLQELNTAGPRHGLLGRSKGPLQVTLVHADAFGQRLDLRHNGHAKLEGRHSWFHLVTSQMACHYAFKSQESLEIMLDNVASSLCAGGYFVATVPDPSRIIAAQRAALAQGQPFGRLGNRLFGIEFSEEEWSKVSSASALWEASTAVASDRRAFGVMYTFHLVDAVDSCLEPLVHFPSLKMLAEAKGLELCLAPMPLSQLVLREGKAELGRLRRIYAFAGGISLESAEAKEQREAMEFYMAFAFRKKEAPGLPTCHEVAESLGLSSEQSLPTSPGDIVTNELAANSDRSHGKVCDRSISSTVEFRATGVAVRLGRKLLARLIDVSWPRASRDFLLVKKWMKPCNTAAAQWLNAIEKDTTRQVEEA</sequence>
<dbReference type="GO" id="GO:0003723">
    <property type="term" value="F:RNA binding"/>
    <property type="evidence" value="ECO:0007669"/>
    <property type="project" value="UniProtKB-KW"/>
</dbReference>
<proteinExistence type="predicted"/>
<evidence type="ECO:0000256" key="1">
    <source>
        <dbReference type="ARBA" id="ARBA00011926"/>
    </source>
</evidence>
<evidence type="ECO:0000256" key="8">
    <source>
        <dbReference type="SAM" id="MobiDB-lite"/>
    </source>
</evidence>
<organism evidence="10">
    <name type="scientific">Cladocopium goreaui</name>
    <dbReference type="NCBI Taxonomy" id="2562237"/>
    <lineage>
        <taxon>Eukaryota</taxon>
        <taxon>Sar</taxon>
        <taxon>Alveolata</taxon>
        <taxon>Dinophyceae</taxon>
        <taxon>Suessiales</taxon>
        <taxon>Symbiodiniaceae</taxon>
        <taxon>Cladocopium</taxon>
    </lineage>
</organism>
<protein>
    <recommendedName>
        <fullName evidence="1">mRNA (guanine-N(7))-methyltransferase</fullName>
        <ecNumber evidence="1">2.1.1.56</ecNumber>
    </recommendedName>
</protein>
<comment type="catalytic activity">
    <reaction evidence="7">
        <text>a 5'-end (5'-triphosphoguanosine)-ribonucleoside in mRNA + S-adenosyl-L-methionine = a 5'-end (N(7)-methyl 5'-triphosphoguanosine)-ribonucleoside in mRNA + S-adenosyl-L-homocysteine</text>
        <dbReference type="Rhea" id="RHEA:67008"/>
        <dbReference type="Rhea" id="RHEA-COMP:17166"/>
        <dbReference type="Rhea" id="RHEA-COMP:17167"/>
        <dbReference type="ChEBI" id="CHEBI:57856"/>
        <dbReference type="ChEBI" id="CHEBI:59789"/>
        <dbReference type="ChEBI" id="CHEBI:156461"/>
        <dbReference type="ChEBI" id="CHEBI:167617"/>
        <dbReference type="EC" id="2.1.1.56"/>
    </reaction>
</comment>
<reference evidence="11 12" key="2">
    <citation type="submission" date="2024-05" db="EMBL/GenBank/DDBJ databases">
        <authorList>
            <person name="Chen Y."/>
            <person name="Shah S."/>
            <person name="Dougan E. K."/>
            <person name="Thang M."/>
            <person name="Chan C."/>
        </authorList>
    </citation>
    <scope>NUCLEOTIDE SEQUENCE [LARGE SCALE GENOMIC DNA]</scope>
</reference>
<evidence type="ECO:0000259" key="9">
    <source>
        <dbReference type="PROSITE" id="PS51562"/>
    </source>
</evidence>
<gene>
    <name evidence="10" type="ORF">C1SCF055_LOCUS20559</name>
</gene>
<dbReference type="EMBL" id="CAMXCT030001885">
    <property type="protein sequence ID" value="CAL4781165.1"/>
    <property type="molecule type" value="Genomic_DNA"/>
</dbReference>
<dbReference type="AlphaFoldDB" id="A0A9P1CN14"/>
<keyword evidence="4" id="KW-0949">S-adenosyl-L-methionine</keyword>
<keyword evidence="6" id="KW-0506">mRNA capping</keyword>
<feature type="domain" description="MRNA cap 0 methyltransferase" evidence="9">
    <location>
        <begin position="169"/>
        <end position="489"/>
    </location>
</feature>
<dbReference type="GO" id="GO:0004482">
    <property type="term" value="F:mRNA 5'-cap (guanine-N7-)-methyltransferase activity"/>
    <property type="evidence" value="ECO:0007669"/>
    <property type="project" value="UniProtKB-EC"/>
</dbReference>
<dbReference type="EMBL" id="CAMXCT010001885">
    <property type="protein sequence ID" value="CAI3993853.1"/>
    <property type="molecule type" value="Genomic_DNA"/>
</dbReference>